<comment type="caution">
    <text evidence="1">The sequence shown here is derived from an EMBL/GenBank/DDBJ whole genome shotgun (WGS) entry which is preliminary data.</text>
</comment>
<gene>
    <name evidence="1" type="ORF">FGADI_1063</name>
</gene>
<sequence>MFSFFTTKKTVVRNRELGPGGIHLKDYGIPGLTNLVEALSDMGTEDDRVSDFDENDDWVDLETQKNIIKSTLQPKSDVKVTVKANGEMINELQACIIDDYWTNEGIQRREMEAIQRQSMQAAKSCVSNWLKGVTKVEADSDSSSDYQYSLSSKESSPAKANFYRLPELETFQKTKFNAPVFGDETRLTAYNDRILSSVVCWGKVGEEESDYDSEDEMLAFSKHEN</sequence>
<dbReference type="Proteomes" id="UP000604273">
    <property type="component" value="Unassembled WGS sequence"/>
</dbReference>
<name>A0A8H4TM39_9HYPO</name>
<dbReference type="OrthoDB" id="5058271at2759"/>
<organism evidence="1 2">
    <name type="scientific">Fusarium gaditjirri</name>
    <dbReference type="NCBI Taxonomy" id="282569"/>
    <lineage>
        <taxon>Eukaryota</taxon>
        <taxon>Fungi</taxon>
        <taxon>Dikarya</taxon>
        <taxon>Ascomycota</taxon>
        <taxon>Pezizomycotina</taxon>
        <taxon>Sordariomycetes</taxon>
        <taxon>Hypocreomycetidae</taxon>
        <taxon>Hypocreales</taxon>
        <taxon>Nectriaceae</taxon>
        <taxon>Fusarium</taxon>
        <taxon>Fusarium nisikadoi species complex</taxon>
    </lineage>
</organism>
<accession>A0A8H4TM39</accession>
<protein>
    <submittedName>
        <fullName evidence="1">Uncharacterized protein</fullName>
    </submittedName>
</protein>
<proteinExistence type="predicted"/>
<reference evidence="1" key="1">
    <citation type="journal article" date="2020" name="BMC Genomics">
        <title>Correction to: Identification and distribution of gene clusters required for synthesis of sphingolipid metabolism inhibitors in diverse species of the filamentous fungus Fusarium.</title>
        <authorList>
            <person name="Kim H.S."/>
            <person name="Lohmar J.M."/>
            <person name="Busman M."/>
            <person name="Brown D.W."/>
            <person name="Naumann T.A."/>
            <person name="Divon H.H."/>
            <person name="Lysoe E."/>
            <person name="Uhlig S."/>
            <person name="Proctor R.H."/>
        </authorList>
    </citation>
    <scope>NUCLEOTIDE SEQUENCE</scope>
    <source>
        <strain evidence="1">NRRL 45417</strain>
    </source>
</reference>
<evidence type="ECO:0000313" key="2">
    <source>
        <dbReference type="Proteomes" id="UP000604273"/>
    </source>
</evidence>
<keyword evidence="2" id="KW-1185">Reference proteome</keyword>
<dbReference type="AlphaFoldDB" id="A0A8H4TM39"/>
<reference evidence="1" key="2">
    <citation type="submission" date="2020-05" db="EMBL/GenBank/DDBJ databases">
        <authorList>
            <person name="Kim H.-S."/>
            <person name="Proctor R.H."/>
            <person name="Brown D.W."/>
        </authorList>
    </citation>
    <scope>NUCLEOTIDE SEQUENCE</scope>
    <source>
        <strain evidence="1">NRRL 45417</strain>
    </source>
</reference>
<dbReference type="EMBL" id="JABFAI010000024">
    <property type="protein sequence ID" value="KAF4960416.1"/>
    <property type="molecule type" value="Genomic_DNA"/>
</dbReference>
<evidence type="ECO:0000313" key="1">
    <source>
        <dbReference type="EMBL" id="KAF4960416.1"/>
    </source>
</evidence>